<keyword evidence="5" id="KW-0133">Cell shape</keyword>
<keyword evidence="7 8" id="KW-0472">Membrane</keyword>
<evidence type="ECO:0000256" key="8">
    <source>
        <dbReference type="SAM" id="Phobius"/>
    </source>
</evidence>
<dbReference type="InterPro" id="IPR017225">
    <property type="entry name" value="Cell_shape_determin_MreD_prd"/>
</dbReference>
<evidence type="ECO:0000256" key="2">
    <source>
        <dbReference type="ARBA" id="ARBA00007776"/>
    </source>
</evidence>
<evidence type="ECO:0000313" key="10">
    <source>
        <dbReference type="Proteomes" id="UP000192731"/>
    </source>
</evidence>
<keyword evidence="3" id="KW-1003">Cell membrane</keyword>
<dbReference type="EMBL" id="FWWT01000020">
    <property type="protein sequence ID" value="SMB92160.1"/>
    <property type="molecule type" value="Genomic_DNA"/>
</dbReference>
<keyword evidence="4 8" id="KW-0812">Transmembrane</keyword>
<sequence>MKVAILFLVAFISLILESTVFNEFTLLKIKPDLLLIYVSLFALQKGSKKGASFGFGIGLLEDLFMAKFIGMNALVKAIVGFGIGFLEKRIYKENFLVPIIMVMVGTIIAGFGFYILSLILGIPISINHFKVIVLPMLLYNILLTPIIKFVFFKTNIRRY</sequence>
<dbReference type="AlphaFoldDB" id="A0A1W1VG02"/>
<proteinExistence type="inferred from homology"/>
<evidence type="ECO:0000256" key="5">
    <source>
        <dbReference type="ARBA" id="ARBA00022960"/>
    </source>
</evidence>
<evidence type="ECO:0000313" key="9">
    <source>
        <dbReference type="EMBL" id="SMB92160.1"/>
    </source>
</evidence>
<feature type="transmembrane region" description="Helical" evidence="8">
    <location>
        <begin position="64"/>
        <end position="86"/>
    </location>
</feature>
<dbReference type="NCBIfam" id="TIGR03426">
    <property type="entry name" value="shape_MreD"/>
    <property type="match status" value="1"/>
</dbReference>
<comment type="subcellular location">
    <subcellularLocation>
        <location evidence="1">Cell membrane</location>
        <topology evidence="1">Multi-pass membrane protein</topology>
    </subcellularLocation>
</comment>
<keyword evidence="10" id="KW-1185">Reference proteome</keyword>
<accession>A0A1W1VG02</accession>
<dbReference type="PIRSF" id="PIRSF037497">
    <property type="entry name" value="MreD_Clostridium/Treponema_prd"/>
    <property type="match status" value="1"/>
</dbReference>
<dbReference type="Pfam" id="PF04093">
    <property type="entry name" value="MreD"/>
    <property type="match status" value="1"/>
</dbReference>
<evidence type="ECO:0000256" key="6">
    <source>
        <dbReference type="ARBA" id="ARBA00022989"/>
    </source>
</evidence>
<reference evidence="9 10" key="1">
    <citation type="submission" date="2017-04" db="EMBL/GenBank/DDBJ databases">
        <authorList>
            <person name="Afonso C.L."/>
            <person name="Miller P.J."/>
            <person name="Scott M.A."/>
            <person name="Spackman E."/>
            <person name="Goraichik I."/>
            <person name="Dimitrov K.M."/>
            <person name="Suarez D.L."/>
            <person name="Swayne D.E."/>
        </authorList>
    </citation>
    <scope>NUCLEOTIDE SEQUENCE [LARGE SCALE GENOMIC DNA]</scope>
    <source>
        <strain evidence="9 10">DSM 11270</strain>
    </source>
</reference>
<gene>
    <name evidence="9" type="ORF">SAMN00017405_1913</name>
</gene>
<keyword evidence="6 8" id="KW-1133">Transmembrane helix</keyword>
<dbReference type="OrthoDB" id="9796616at2"/>
<feature type="transmembrane region" description="Helical" evidence="8">
    <location>
        <begin position="95"/>
        <end position="126"/>
    </location>
</feature>
<protein>
    <submittedName>
        <fullName evidence="9">Rod shape-determining protein MreD</fullName>
    </submittedName>
</protein>
<organism evidence="9 10">
    <name type="scientific">Desulfonispora thiosulfatigenes DSM 11270</name>
    <dbReference type="NCBI Taxonomy" id="656914"/>
    <lineage>
        <taxon>Bacteria</taxon>
        <taxon>Bacillati</taxon>
        <taxon>Bacillota</taxon>
        <taxon>Clostridia</taxon>
        <taxon>Eubacteriales</taxon>
        <taxon>Peptococcaceae</taxon>
        <taxon>Desulfonispora</taxon>
    </lineage>
</organism>
<dbReference type="Proteomes" id="UP000192731">
    <property type="component" value="Unassembled WGS sequence"/>
</dbReference>
<evidence type="ECO:0000256" key="7">
    <source>
        <dbReference type="ARBA" id="ARBA00023136"/>
    </source>
</evidence>
<dbReference type="GO" id="GO:0005886">
    <property type="term" value="C:plasma membrane"/>
    <property type="evidence" value="ECO:0007669"/>
    <property type="project" value="UniProtKB-SubCell"/>
</dbReference>
<dbReference type="InterPro" id="IPR007227">
    <property type="entry name" value="Cell_shape_determining_MreD"/>
</dbReference>
<feature type="transmembrane region" description="Helical" evidence="8">
    <location>
        <begin position="132"/>
        <end position="151"/>
    </location>
</feature>
<name>A0A1W1VG02_DESTI</name>
<evidence type="ECO:0000256" key="3">
    <source>
        <dbReference type="ARBA" id="ARBA00022475"/>
    </source>
</evidence>
<dbReference type="GO" id="GO:0008360">
    <property type="term" value="P:regulation of cell shape"/>
    <property type="evidence" value="ECO:0007669"/>
    <property type="project" value="UniProtKB-KW"/>
</dbReference>
<evidence type="ECO:0000256" key="4">
    <source>
        <dbReference type="ARBA" id="ARBA00022692"/>
    </source>
</evidence>
<dbReference type="STRING" id="656914.SAMN00017405_1913"/>
<evidence type="ECO:0000256" key="1">
    <source>
        <dbReference type="ARBA" id="ARBA00004651"/>
    </source>
</evidence>
<comment type="similarity">
    <text evidence="2">Belongs to the MreD family.</text>
</comment>
<dbReference type="RefSeq" id="WP_084053526.1">
    <property type="nucleotide sequence ID" value="NZ_FWWT01000020.1"/>
</dbReference>